<feature type="signal peptide" evidence="1">
    <location>
        <begin position="1"/>
        <end position="21"/>
    </location>
</feature>
<dbReference type="RefSeq" id="WP_260795723.1">
    <property type="nucleotide sequence ID" value="NZ_CP093313.1"/>
</dbReference>
<feature type="domain" description="DUF4136" evidence="2">
    <location>
        <begin position="24"/>
        <end position="184"/>
    </location>
</feature>
<evidence type="ECO:0000313" key="4">
    <source>
        <dbReference type="Proteomes" id="UP001059380"/>
    </source>
</evidence>
<proteinExistence type="predicted"/>
<evidence type="ECO:0000313" key="3">
    <source>
        <dbReference type="EMBL" id="UWZ86080.1"/>
    </source>
</evidence>
<protein>
    <submittedName>
        <fullName evidence="3">DUF4136 domain-containing protein</fullName>
    </submittedName>
</protein>
<dbReference type="InterPro" id="IPR025411">
    <property type="entry name" value="DUF4136"/>
</dbReference>
<reference evidence="3" key="1">
    <citation type="submission" date="2021-04" db="EMBL/GenBank/DDBJ databases">
        <title>Phylogenetic analysis of Acidobacteriaceae.</title>
        <authorList>
            <person name="Qiu L."/>
            <person name="Zhang Q."/>
        </authorList>
    </citation>
    <scope>NUCLEOTIDE SEQUENCE</scope>
    <source>
        <strain evidence="3">DSM 25168</strain>
    </source>
</reference>
<evidence type="ECO:0000259" key="2">
    <source>
        <dbReference type="Pfam" id="PF13590"/>
    </source>
</evidence>
<dbReference type="Gene3D" id="3.30.160.670">
    <property type="match status" value="1"/>
</dbReference>
<dbReference type="EMBL" id="CP093313">
    <property type="protein sequence ID" value="UWZ86080.1"/>
    <property type="molecule type" value="Genomic_DNA"/>
</dbReference>
<keyword evidence="4" id="KW-1185">Reference proteome</keyword>
<feature type="chain" id="PRO_5039899591" evidence="1">
    <location>
        <begin position="22"/>
        <end position="189"/>
    </location>
</feature>
<name>A0A9J7BTV5_9BACT</name>
<gene>
    <name evidence="3" type="ORF">MOP44_09060</name>
</gene>
<keyword evidence="1" id="KW-0732">Signal</keyword>
<dbReference type="Pfam" id="PF13590">
    <property type="entry name" value="DUF4136"/>
    <property type="match status" value="1"/>
</dbReference>
<sequence>MKRLLRGSVLMLLFGATIALAQDVRYNFDKSTDFTKYKTYKFVPMKDATPVNDLVDKQIKAGIEAQLSQKGLTKVDGDNADLLIGYQTAIGQEKQFTSYDSGWGYGPGWGRGGWYGGGMSTGMTTGQTSTIYTGQLAVDMYDSAQKDLVWRGVVSKTIDTNAKPDKQEKNLTKALTKLFKKYPPEVKAS</sequence>
<dbReference type="Proteomes" id="UP001059380">
    <property type="component" value="Chromosome"/>
</dbReference>
<dbReference type="AlphaFoldDB" id="A0A9J7BTV5"/>
<organism evidence="3 4">
    <name type="scientific">Occallatibacter riparius</name>
    <dbReference type="NCBI Taxonomy" id="1002689"/>
    <lineage>
        <taxon>Bacteria</taxon>
        <taxon>Pseudomonadati</taxon>
        <taxon>Acidobacteriota</taxon>
        <taxon>Terriglobia</taxon>
        <taxon>Terriglobales</taxon>
        <taxon>Acidobacteriaceae</taxon>
        <taxon>Occallatibacter</taxon>
    </lineage>
</organism>
<evidence type="ECO:0000256" key="1">
    <source>
        <dbReference type="SAM" id="SignalP"/>
    </source>
</evidence>
<dbReference type="KEGG" id="orp:MOP44_09060"/>
<accession>A0A9J7BTV5</accession>